<feature type="region of interest" description="Disordered" evidence="1">
    <location>
        <begin position="117"/>
        <end position="145"/>
    </location>
</feature>
<evidence type="ECO:0000313" key="3">
    <source>
        <dbReference type="Proteomes" id="UP000740926"/>
    </source>
</evidence>
<protein>
    <submittedName>
        <fullName evidence="2">Uncharacterized protein</fullName>
    </submittedName>
</protein>
<organism evidence="2 3">
    <name type="scientific">Rhizopus delemar</name>
    <dbReference type="NCBI Taxonomy" id="936053"/>
    <lineage>
        <taxon>Eukaryota</taxon>
        <taxon>Fungi</taxon>
        <taxon>Fungi incertae sedis</taxon>
        <taxon>Mucoromycota</taxon>
        <taxon>Mucoromycotina</taxon>
        <taxon>Mucoromycetes</taxon>
        <taxon>Mucorales</taxon>
        <taxon>Mucorineae</taxon>
        <taxon>Rhizopodaceae</taxon>
        <taxon>Rhizopus</taxon>
    </lineage>
</organism>
<keyword evidence="3" id="KW-1185">Reference proteome</keyword>
<evidence type="ECO:0000313" key="2">
    <source>
        <dbReference type="EMBL" id="KAG1532264.1"/>
    </source>
</evidence>
<gene>
    <name evidence="2" type="ORF">G6F50_016281</name>
</gene>
<reference evidence="2 3" key="1">
    <citation type="journal article" date="2020" name="Microb. Genom.">
        <title>Genetic diversity of clinical and environmental Mucorales isolates obtained from an investigation of mucormycosis cases among solid organ transplant recipients.</title>
        <authorList>
            <person name="Nguyen M.H."/>
            <person name="Kaul D."/>
            <person name="Muto C."/>
            <person name="Cheng S.J."/>
            <person name="Richter R.A."/>
            <person name="Bruno V.M."/>
            <person name="Liu G."/>
            <person name="Beyhan S."/>
            <person name="Sundermann A.J."/>
            <person name="Mounaud S."/>
            <person name="Pasculle A.W."/>
            <person name="Nierman W.C."/>
            <person name="Driscoll E."/>
            <person name="Cumbie R."/>
            <person name="Clancy C.J."/>
            <person name="Dupont C.L."/>
        </authorList>
    </citation>
    <scope>NUCLEOTIDE SEQUENCE [LARGE SCALE GENOMIC DNA]</scope>
    <source>
        <strain evidence="2 3">GL24</strain>
    </source>
</reference>
<dbReference type="EMBL" id="JAANIU010010033">
    <property type="protein sequence ID" value="KAG1532264.1"/>
    <property type="molecule type" value="Genomic_DNA"/>
</dbReference>
<name>A0A9P6XU83_9FUNG</name>
<accession>A0A9P6XU83</accession>
<dbReference type="Proteomes" id="UP000740926">
    <property type="component" value="Unassembled WGS sequence"/>
</dbReference>
<sequence length="145" mass="17289">MYVDRYIDLLTKAKFADSPLAVMHFLGTLLPPVKDCLERRLAEIRAKKNADFILEDDTLSKIQTIIENNKMHFIEECKKIFPGLKNQERSQFKPADKKAPKQIETKRKFHGDEQRYFPENKNRERNFHKRPAHSAPKCRYCNRRR</sequence>
<comment type="caution">
    <text evidence="2">The sequence shown here is derived from an EMBL/GenBank/DDBJ whole genome shotgun (WGS) entry which is preliminary data.</text>
</comment>
<proteinExistence type="predicted"/>
<evidence type="ECO:0000256" key="1">
    <source>
        <dbReference type="SAM" id="MobiDB-lite"/>
    </source>
</evidence>
<dbReference type="AlphaFoldDB" id="A0A9P6XU83"/>